<dbReference type="RefSeq" id="WP_153652801.1">
    <property type="nucleotide sequence ID" value="NZ_CP045737.1"/>
</dbReference>
<evidence type="ECO:0000313" key="3">
    <source>
        <dbReference type="Proteomes" id="UP000392064"/>
    </source>
</evidence>
<evidence type="ECO:0000259" key="1">
    <source>
        <dbReference type="Pfam" id="PF13577"/>
    </source>
</evidence>
<reference evidence="2 3" key="1">
    <citation type="submission" date="2019-11" db="EMBL/GenBank/DDBJ databases">
        <authorList>
            <person name="Li J."/>
        </authorList>
    </citation>
    <scope>NUCLEOTIDE SEQUENCE [LARGE SCALE GENOMIC DNA]</scope>
    <source>
        <strain evidence="2 3">MF47</strain>
    </source>
</reference>
<dbReference type="InterPro" id="IPR032710">
    <property type="entry name" value="NTF2-like_dom_sf"/>
</dbReference>
<feature type="domain" description="SnoaL-like" evidence="1">
    <location>
        <begin position="5"/>
        <end position="130"/>
    </location>
</feature>
<organism evidence="2 3">
    <name type="scientific">Aeromicrobium yanjiei</name>
    <dbReference type="NCBI Taxonomy" id="2662028"/>
    <lineage>
        <taxon>Bacteria</taxon>
        <taxon>Bacillati</taxon>
        <taxon>Actinomycetota</taxon>
        <taxon>Actinomycetes</taxon>
        <taxon>Propionibacteriales</taxon>
        <taxon>Nocardioidaceae</taxon>
        <taxon>Aeromicrobium</taxon>
    </lineage>
</organism>
<dbReference type="Pfam" id="PF13577">
    <property type="entry name" value="SnoaL_4"/>
    <property type="match status" value="1"/>
</dbReference>
<dbReference type="EMBL" id="CP045737">
    <property type="protein sequence ID" value="QGG41533.1"/>
    <property type="molecule type" value="Genomic_DNA"/>
</dbReference>
<gene>
    <name evidence="2" type="ORF">GEV26_09265</name>
</gene>
<name>A0A5Q2MIL7_9ACTN</name>
<dbReference type="AlphaFoldDB" id="A0A5Q2MIL7"/>
<protein>
    <submittedName>
        <fullName evidence="2">Nuclear transport factor 2 family protein</fullName>
    </submittedName>
</protein>
<dbReference type="InterPro" id="IPR037401">
    <property type="entry name" value="SnoaL-like"/>
</dbReference>
<keyword evidence="3" id="KW-1185">Reference proteome</keyword>
<dbReference type="Proteomes" id="UP000392064">
    <property type="component" value="Chromosome"/>
</dbReference>
<evidence type="ECO:0000313" key="2">
    <source>
        <dbReference type="EMBL" id="QGG41533.1"/>
    </source>
</evidence>
<sequence length="146" mass="16525">MELWELLAREQVRDVYAAYTHSGDRFRLEDLAACFTQDGILEVKDRNQAQGRGAIVEMLSGGSRVAQPPADGSRTFIRHFIANIRFDSVTTQRIETSAYFQVLTAAGLDHWGRYRDVFVPAEGRWLIQHRLAALDASVADSWLANR</sequence>
<accession>A0A5Q2MIL7</accession>
<dbReference type="SUPFAM" id="SSF54427">
    <property type="entry name" value="NTF2-like"/>
    <property type="match status" value="1"/>
</dbReference>
<dbReference type="Gene3D" id="3.10.450.50">
    <property type="match status" value="1"/>
</dbReference>
<proteinExistence type="predicted"/>
<dbReference type="KEGG" id="aef:GEV26_09265"/>